<dbReference type="RefSeq" id="WP_124962309.1">
    <property type="nucleotide sequence ID" value="NZ_RQXU01000062.1"/>
</dbReference>
<dbReference type="AlphaFoldDB" id="A0A3P3DYG4"/>
<sequence>MSIIIKFTRVEDPDFSPFDLGNIDIAKNTTRFSSDEEGRHAMILFVSISDFIHGLLSCYKGKKRVEFVGADSSFSIIFLRKDKGIQLIRKKETIECSWREIFESTISGINNAIKINESKIDWNHAVFSDLNDAKIELEKTLRELR</sequence>
<evidence type="ECO:0000313" key="2">
    <source>
        <dbReference type="Proteomes" id="UP000271590"/>
    </source>
</evidence>
<organism evidence="1 2">
    <name type="scientific">Variovorax beijingensis</name>
    <dbReference type="NCBI Taxonomy" id="2496117"/>
    <lineage>
        <taxon>Bacteria</taxon>
        <taxon>Pseudomonadati</taxon>
        <taxon>Pseudomonadota</taxon>
        <taxon>Betaproteobacteria</taxon>
        <taxon>Burkholderiales</taxon>
        <taxon>Comamonadaceae</taxon>
        <taxon>Variovorax</taxon>
    </lineage>
</organism>
<dbReference type="Proteomes" id="UP000271590">
    <property type="component" value="Unassembled WGS sequence"/>
</dbReference>
<comment type="caution">
    <text evidence="1">The sequence shown here is derived from an EMBL/GenBank/DDBJ whole genome shotgun (WGS) entry which is preliminary data.</text>
</comment>
<evidence type="ECO:0000313" key="1">
    <source>
        <dbReference type="EMBL" id="RRH79205.1"/>
    </source>
</evidence>
<accession>A0A3P3DYG4</accession>
<gene>
    <name evidence="1" type="ORF">EH244_32055</name>
</gene>
<reference evidence="1 2" key="1">
    <citation type="submission" date="2018-11" db="EMBL/GenBank/DDBJ databases">
        <title>The genome of Variovorax sp T529.</title>
        <authorList>
            <person name="Gao J."/>
        </authorList>
    </citation>
    <scope>NUCLEOTIDE SEQUENCE [LARGE SCALE GENOMIC DNA]</scope>
    <source>
        <strain evidence="1 2">T529</strain>
    </source>
</reference>
<protein>
    <submittedName>
        <fullName evidence="1">Uncharacterized protein</fullName>
    </submittedName>
</protein>
<dbReference type="EMBL" id="RQXU01000062">
    <property type="protein sequence ID" value="RRH79205.1"/>
    <property type="molecule type" value="Genomic_DNA"/>
</dbReference>
<name>A0A3P3DYG4_9BURK</name>
<proteinExistence type="predicted"/>